<reference evidence="3 4" key="1">
    <citation type="journal article" date="2010" name="Nature">
        <title>The Ectocarpus genome and the independent evolution of multicellularity in brown algae.</title>
        <authorList>
            <person name="Cock J.M."/>
            <person name="Sterck L."/>
            <person name="Rouze P."/>
            <person name="Scornet D."/>
            <person name="Allen A.E."/>
            <person name="Amoutzias G."/>
            <person name="Anthouard V."/>
            <person name="Artiguenave F."/>
            <person name="Aury J.M."/>
            <person name="Badger J.H."/>
            <person name="Beszteri B."/>
            <person name="Billiau K."/>
            <person name="Bonnet E."/>
            <person name="Bothwell J.H."/>
            <person name="Bowler C."/>
            <person name="Boyen C."/>
            <person name="Brownlee C."/>
            <person name="Carrano C.J."/>
            <person name="Charrier B."/>
            <person name="Cho G.Y."/>
            <person name="Coelho S.M."/>
            <person name="Collen J."/>
            <person name="Corre E."/>
            <person name="Da Silva C."/>
            <person name="Delage L."/>
            <person name="Delaroque N."/>
            <person name="Dittami S.M."/>
            <person name="Doulbeau S."/>
            <person name="Elias M."/>
            <person name="Farnham G."/>
            <person name="Gachon C.M."/>
            <person name="Gschloessl B."/>
            <person name="Heesch S."/>
            <person name="Jabbari K."/>
            <person name="Jubin C."/>
            <person name="Kawai H."/>
            <person name="Kimura K."/>
            <person name="Kloareg B."/>
            <person name="Kupper F.C."/>
            <person name="Lang D."/>
            <person name="Le Bail A."/>
            <person name="Leblanc C."/>
            <person name="Lerouge P."/>
            <person name="Lohr M."/>
            <person name="Lopez P.J."/>
            <person name="Martens C."/>
            <person name="Maumus F."/>
            <person name="Michel G."/>
            <person name="Miranda-Saavedra D."/>
            <person name="Morales J."/>
            <person name="Moreau H."/>
            <person name="Motomura T."/>
            <person name="Nagasato C."/>
            <person name="Napoli C.A."/>
            <person name="Nelson D.R."/>
            <person name="Nyvall-Collen P."/>
            <person name="Peters A.F."/>
            <person name="Pommier C."/>
            <person name="Potin P."/>
            <person name="Poulain J."/>
            <person name="Quesneville H."/>
            <person name="Read B."/>
            <person name="Rensing S.A."/>
            <person name="Ritter A."/>
            <person name="Rousvoal S."/>
            <person name="Samanta M."/>
            <person name="Samson G."/>
            <person name="Schroeder D.C."/>
            <person name="Segurens B."/>
            <person name="Strittmatter M."/>
            <person name="Tonon T."/>
            <person name="Tregear J.W."/>
            <person name="Valentin K."/>
            <person name="von Dassow P."/>
            <person name="Yamagishi T."/>
            <person name="Van de Peer Y."/>
            <person name="Wincker P."/>
        </authorList>
    </citation>
    <scope>NUCLEOTIDE SEQUENCE [LARGE SCALE GENOMIC DNA]</scope>
    <source>
        <strain evidence="4">Ec32 / CCAP1310/4</strain>
    </source>
</reference>
<evidence type="ECO:0000313" key="3">
    <source>
        <dbReference type="EMBL" id="CBN76562.1"/>
    </source>
</evidence>
<dbReference type="PANTHER" id="PTHR42824:SF1">
    <property type="entry name" value="GLUTAMINE AMIDOTRANSFERASE YAFJ-RELATED"/>
    <property type="match status" value="1"/>
</dbReference>
<dbReference type="CDD" id="cd01908">
    <property type="entry name" value="YafJ"/>
    <property type="match status" value="1"/>
</dbReference>
<dbReference type="Pfam" id="PF13230">
    <property type="entry name" value="GATase_4"/>
    <property type="match status" value="1"/>
</dbReference>
<dbReference type="STRING" id="2880.D8LB53"/>
<dbReference type="OMA" id="YWVFAHN"/>
<dbReference type="EMBL" id="FN649726">
    <property type="protein sequence ID" value="CBN76562.1"/>
    <property type="molecule type" value="Genomic_DNA"/>
</dbReference>
<dbReference type="PANTHER" id="PTHR42824">
    <property type="entry name" value="GLUTAMINE AMIDOTRANSFERASE"/>
    <property type="match status" value="1"/>
</dbReference>
<sequence length="301" mass="33558">MCQLMGMQANTPTDFCFSFRGFRERGGRTGRHVDGWGVAFFEGKGFRNFCDSLPSALSPIANLICNYPIKTRTVIAHVRMATQGKVRLENVHPFSRELWGSYWIFAHNGDVPSAKDPATRALFLQTKSKRYTPVGDTDSEAVFCFFLNRLLDAFPHAPPNMADVFVELKRLWKELCSESGVIFNFLLGQGGDTLFAGCWPGARPGSEVWNSLYYTVREFPFTTCQLIDDDCEVDFNTVTTPSDRVAVIATAPLTTNEVWCEMAKGDLLAFHGGQPFSSPDDFRRQLRTKAVDISVCSDAGA</sequence>
<dbReference type="Gene3D" id="3.60.20.10">
    <property type="entry name" value="Glutamine Phosphoribosylpyrophosphate, subunit 1, domain 1"/>
    <property type="match status" value="1"/>
</dbReference>
<evidence type="ECO:0000256" key="1">
    <source>
        <dbReference type="ARBA" id="ARBA00022962"/>
    </source>
</evidence>
<dbReference type="InterPro" id="IPR026869">
    <property type="entry name" value="EgtC-like"/>
</dbReference>
<organism evidence="3 4">
    <name type="scientific">Ectocarpus siliculosus</name>
    <name type="common">Brown alga</name>
    <name type="synonym">Conferva siliculosa</name>
    <dbReference type="NCBI Taxonomy" id="2880"/>
    <lineage>
        <taxon>Eukaryota</taxon>
        <taxon>Sar</taxon>
        <taxon>Stramenopiles</taxon>
        <taxon>Ochrophyta</taxon>
        <taxon>PX clade</taxon>
        <taxon>Phaeophyceae</taxon>
        <taxon>Ectocarpales</taxon>
        <taxon>Ectocarpaceae</taxon>
        <taxon>Ectocarpus</taxon>
    </lineage>
</organism>
<keyword evidence="1" id="KW-0315">Glutamine amidotransferase</keyword>
<evidence type="ECO:0000313" key="4">
    <source>
        <dbReference type="Proteomes" id="UP000002630"/>
    </source>
</evidence>
<dbReference type="SUPFAM" id="SSF56235">
    <property type="entry name" value="N-terminal nucleophile aminohydrolases (Ntn hydrolases)"/>
    <property type="match status" value="1"/>
</dbReference>
<feature type="domain" description="Glutamine amidotransferase type-2" evidence="2">
    <location>
        <begin position="2"/>
        <end position="301"/>
    </location>
</feature>
<dbReference type="eggNOG" id="ENOG502RXQT">
    <property type="taxonomic scope" value="Eukaryota"/>
</dbReference>
<dbReference type="PROSITE" id="PS51278">
    <property type="entry name" value="GATASE_TYPE_2"/>
    <property type="match status" value="1"/>
</dbReference>
<evidence type="ECO:0000259" key="2">
    <source>
        <dbReference type="PROSITE" id="PS51278"/>
    </source>
</evidence>
<gene>
    <name evidence="3" type="ORF">Esi_0000_0249</name>
</gene>
<proteinExistence type="predicted"/>
<dbReference type="AlphaFoldDB" id="D8LB53"/>
<protein>
    <recommendedName>
        <fullName evidence="2">Glutamine amidotransferase type-2 domain-containing protein</fullName>
    </recommendedName>
</protein>
<keyword evidence="4" id="KW-1185">Reference proteome</keyword>
<dbReference type="InterPro" id="IPR017932">
    <property type="entry name" value="GATase_2_dom"/>
</dbReference>
<dbReference type="EMBL" id="FN647682">
    <property type="protein sequence ID" value="CBN76562.1"/>
    <property type="molecule type" value="Genomic_DNA"/>
</dbReference>
<name>D8LB53_ECTSI</name>
<dbReference type="InterPro" id="IPR029055">
    <property type="entry name" value="Ntn_hydrolases_N"/>
</dbReference>
<dbReference type="Proteomes" id="UP000002630">
    <property type="component" value="Linkage Group LG01"/>
</dbReference>
<dbReference type="OrthoDB" id="185546at2759"/>
<dbReference type="InParanoid" id="D8LB53"/>
<accession>D8LB53</accession>